<feature type="transmembrane region" description="Helical" evidence="2">
    <location>
        <begin position="258"/>
        <end position="281"/>
    </location>
</feature>
<name>A0A8H6CFZ3_9LECA</name>
<dbReference type="Proteomes" id="UP000578531">
    <property type="component" value="Unassembled WGS sequence"/>
</dbReference>
<feature type="region of interest" description="Disordered" evidence="1">
    <location>
        <begin position="233"/>
        <end position="256"/>
    </location>
</feature>
<accession>A0A8H6CFZ3</accession>
<dbReference type="AlphaFoldDB" id="A0A8H6CFZ3"/>
<evidence type="ECO:0000313" key="3">
    <source>
        <dbReference type="EMBL" id="KAF6222536.1"/>
    </source>
</evidence>
<sequence>MASAGPSSQSGAAAVEERFEALGSTQRNNRHVATDSEKVISIIELQDFEGSWTEATQLTSILGIKEKVLCKKRESYWITLVFIAFLEEKMGKERETWDLVICKARTWLKGKFFGRRYWRRRLVRLFNRGIERVFFLGVSAWRKDLREKNSIHSFSNLYPCPVNSGSYTDTWCCGAVEGSSQAAAGCCDTSDFTMNAPGIGSFFGVAQVSNASTATSSTPAASTSATAFTSSKPATASKSASSSTTSSSKPASSSNRSAAIGAGVGVPLGVLLLSCLALLLYRERKQRLRAQKVTDDIYAAMKVREAKGIYQGYEMSIQARRQELGSNQKQLGELDTRSDNVYEADGQP</sequence>
<gene>
    <name evidence="3" type="ORF">HO173_013369</name>
</gene>
<dbReference type="EMBL" id="JACCJC010000147">
    <property type="protein sequence ID" value="KAF6222536.1"/>
    <property type="molecule type" value="Genomic_DNA"/>
</dbReference>
<protein>
    <submittedName>
        <fullName evidence="3">Uncharacterized protein</fullName>
    </submittedName>
</protein>
<dbReference type="GeneID" id="59294993"/>
<evidence type="ECO:0000256" key="2">
    <source>
        <dbReference type="SAM" id="Phobius"/>
    </source>
</evidence>
<organism evidence="3 4">
    <name type="scientific">Letharia columbiana</name>
    <dbReference type="NCBI Taxonomy" id="112416"/>
    <lineage>
        <taxon>Eukaryota</taxon>
        <taxon>Fungi</taxon>
        <taxon>Dikarya</taxon>
        <taxon>Ascomycota</taxon>
        <taxon>Pezizomycotina</taxon>
        <taxon>Lecanoromycetes</taxon>
        <taxon>OSLEUM clade</taxon>
        <taxon>Lecanoromycetidae</taxon>
        <taxon>Lecanorales</taxon>
        <taxon>Lecanorineae</taxon>
        <taxon>Parmeliaceae</taxon>
        <taxon>Letharia</taxon>
    </lineage>
</organism>
<comment type="caution">
    <text evidence="3">The sequence shown here is derived from an EMBL/GenBank/DDBJ whole genome shotgun (WGS) entry which is preliminary data.</text>
</comment>
<keyword evidence="4" id="KW-1185">Reference proteome</keyword>
<keyword evidence="2" id="KW-1133">Transmembrane helix</keyword>
<evidence type="ECO:0000256" key="1">
    <source>
        <dbReference type="SAM" id="MobiDB-lite"/>
    </source>
</evidence>
<dbReference type="OrthoDB" id="2422818at2759"/>
<evidence type="ECO:0000313" key="4">
    <source>
        <dbReference type="Proteomes" id="UP000578531"/>
    </source>
</evidence>
<dbReference type="RefSeq" id="XP_037157921.1">
    <property type="nucleotide sequence ID" value="XM_037315189.1"/>
</dbReference>
<proteinExistence type="predicted"/>
<keyword evidence="2" id="KW-0472">Membrane</keyword>
<reference evidence="3 4" key="1">
    <citation type="journal article" date="2020" name="Genomics">
        <title>Complete, high-quality genomes from long-read metagenomic sequencing of two wolf lichen thalli reveals enigmatic genome architecture.</title>
        <authorList>
            <person name="McKenzie S.K."/>
            <person name="Walston R.F."/>
            <person name="Allen J.L."/>
        </authorList>
    </citation>
    <scope>NUCLEOTIDE SEQUENCE [LARGE SCALE GENOMIC DNA]</scope>
    <source>
        <strain evidence="3">WasteWater2</strain>
    </source>
</reference>
<keyword evidence="2" id="KW-0812">Transmembrane</keyword>